<protein>
    <submittedName>
        <fullName evidence="2">Uncharacterized protein</fullName>
    </submittedName>
</protein>
<sequence length="223" mass="26232">MVPCSVTKKLLTPAMMSIAIPKNELLINLTQFIQEYLNSENNHEKWLIISCGTGLGNRLQTMISGFVMSMLMNRRFIIDWHPTYLHGCHFNDLFDALPATTDNIFNLYDTKYILAHSYYLVFHGPFDELLCENLTTYFSRYQFLFLHTDEYFLSVLIKNLLYSKTIFKNINEDHLFQTLISYLFVPKNKQLLMNETKCDIGIHMRKRGVRELKNNDETLFLGM</sequence>
<organism evidence="2 3">
    <name type="scientific">Didymodactylos carnosus</name>
    <dbReference type="NCBI Taxonomy" id="1234261"/>
    <lineage>
        <taxon>Eukaryota</taxon>
        <taxon>Metazoa</taxon>
        <taxon>Spiralia</taxon>
        <taxon>Gnathifera</taxon>
        <taxon>Rotifera</taxon>
        <taxon>Eurotatoria</taxon>
        <taxon>Bdelloidea</taxon>
        <taxon>Philodinida</taxon>
        <taxon>Philodinidae</taxon>
        <taxon>Didymodactylos</taxon>
    </lineage>
</organism>
<comment type="caution">
    <text evidence="2">The sequence shown here is derived from an EMBL/GenBank/DDBJ whole genome shotgun (WGS) entry which is preliminary data.</text>
</comment>
<proteinExistence type="predicted"/>
<evidence type="ECO:0000313" key="2">
    <source>
        <dbReference type="EMBL" id="CAF4107577.1"/>
    </source>
</evidence>
<dbReference type="Proteomes" id="UP000677228">
    <property type="component" value="Unassembled WGS sequence"/>
</dbReference>
<dbReference type="Proteomes" id="UP000682733">
    <property type="component" value="Unassembled WGS sequence"/>
</dbReference>
<accession>A0A8S2QK50</accession>
<evidence type="ECO:0000313" key="1">
    <source>
        <dbReference type="EMBL" id="CAF1301234.1"/>
    </source>
</evidence>
<dbReference type="Gene3D" id="3.40.50.11340">
    <property type="match status" value="1"/>
</dbReference>
<dbReference type="EMBL" id="CAJNOK010019547">
    <property type="protein sequence ID" value="CAF1301234.1"/>
    <property type="molecule type" value="Genomic_DNA"/>
</dbReference>
<reference evidence="2" key="1">
    <citation type="submission" date="2021-02" db="EMBL/GenBank/DDBJ databases">
        <authorList>
            <person name="Nowell W R."/>
        </authorList>
    </citation>
    <scope>NUCLEOTIDE SEQUENCE</scope>
</reference>
<gene>
    <name evidence="1" type="ORF">OVA965_LOCUS28543</name>
    <name evidence="2" type="ORF">TMI583_LOCUS29301</name>
</gene>
<dbReference type="EMBL" id="CAJOBA010041128">
    <property type="protein sequence ID" value="CAF4107577.1"/>
    <property type="molecule type" value="Genomic_DNA"/>
</dbReference>
<dbReference type="AlphaFoldDB" id="A0A8S2QK50"/>
<evidence type="ECO:0000313" key="3">
    <source>
        <dbReference type="Proteomes" id="UP000682733"/>
    </source>
</evidence>
<name>A0A8S2QK50_9BILA</name>